<dbReference type="Proteomes" id="UP001218218">
    <property type="component" value="Unassembled WGS sequence"/>
</dbReference>
<comment type="caution">
    <text evidence="2">The sequence shown here is derived from an EMBL/GenBank/DDBJ whole genome shotgun (WGS) entry which is preliminary data.</text>
</comment>
<feature type="compositionally biased region" description="Basic and acidic residues" evidence="1">
    <location>
        <begin position="115"/>
        <end position="143"/>
    </location>
</feature>
<organism evidence="2 3">
    <name type="scientific">Mycena albidolilacea</name>
    <dbReference type="NCBI Taxonomy" id="1033008"/>
    <lineage>
        <taxon>Eukaryota</taxon>
        <taxon>Fungi</taxon>
        <taxon>Dikarya</taxon>
        <taxon>Basidiomycota</taxon>
        <taxon>Agaricomycotina</taxon>
        <taxon>Agaricomycetes</taxon>
        <taxon>Agaricomycetidae</taxon>
        <taxon>Agaricales</taxon>
        <taxon>Marasmiineae</taxon>
        <taxon>Mycenaceae</taxon>
        <taxon>Mycena</taxon>
    </lineage>
</organism>
<sequence>MVGGIELLRTGFAAFEKHVKKQKASIQDRLKRKERVNDKDSAWLDGLANLINGHNWQYLRHGLKKFCFDENTQLIHAKLVTLTHHPGSGFSLTALAHNTSFVVFGGRPYSPTCIRNKEGGEGGRKGRGREGEGGGGREGEQEKPWPGPAPAPALAARPLAGTGRSWSVDAPKALFSCYCCCLPSPSPKLLLNAGVHFGAPLALAAEASNILLLLGTPPNSPGVGCPDVIRICVRVCGSTKEGWRLLGCPKMNVVAGWVVLCRKVHHQIVVAAVVEWYRHRRCWRSTAAPVVVRRAT</sequence>
<name>A0AAD7A5J5_9AGAR</name>
<evidence type="ECO:0000313" key="3">
    <source>
        <dbReference type="Proteomes" id="UP001218218"/>
    </source>
</evidence>
<proteinExistence type="predicted"/>
<dbReference type="AlphaFoldDB" id="A0AAD7A5J5"/>
<evidence type="ECO:0000313" key="2">
    <source>
        <dbReference type="EMBL" id="KAJ7349954.1"/>
    </source>
</evidence>
<dbReference type="EMBL" id="JARIHO010000015">
    <property type="protein sequence ID" value="KAJ7349954.1"/>
    <property type="molecule type" value="Genomic_DNA"/>
</dbReference>
<accession>A0AAD7A5J5</accession>
<gene>
    <name evidence="2" type="ORF">DFH08DRAFT_807278</name>
</gene>
<keyword evidence="3" id="KW-1185">Reference proteome</keyword>
<reference evidence="2" key="1">
    <citation type="submission" date="2023-03" db="EMBL/GenBank/DDBJ databases">
        <title>Massive genome expansion in bonnet fungi (Mycena s.s.) driven by repeated elements and novel gene families across ecological guilds.</title>
        <authorList>
            <consortium name="Lawrence Berkeley National Laboratory"/>
            <person name="Harder C.B."/>
            <person name="Miyauchi S."/>
            <person name="Viragh M."/>
            <person name="Kuo A."/>
            <person name="Thoen E."/>
            <person name="Andreopoulos B."/>
            <person name="Lu D."/>
            <person name="Skrede I."/>
            <person name="Drula E."/>
            <person name="Henrissat B."/>
            <person name="Morin E."/>
            <person name="Kohler A."/>
            <person name="Barry K."/>
            <person name="LaButti K."/>
            <person name="Morin E."/>
            <person name="Salamov A."/>
            <person name="Lipzen A."/>
            <person name="Mereny Z."/>
            <person name="Hegedus B."/>
            <person name="Baldrian P."/>
            <person name="Stursova M."/>
            <person name="Weitz H."/>
            <person name="Taylor A."/>
            <person name="Grigoriev I.V."/>
            <person name="Nagy L.G."/>
            <person name="Martin F."/>
            <person name="Kauserud H."/>
        </authorList>
    </citation>
    <scope>NUCLEOTIDE SEQUENCE</scope>
    <source>
        <strain evidence="2">CBHHK002</strain>
    </source>
</reference>
<evidence type="ECO:0000256" key="1">
    <source>
        <dbReference type="SAM" id="MobiDB-lite"/>
    </source>
</evidence>
<protein>
    <submittedName>
        <fullName evidence="2">Uncharacterized protein</fullName>
    </submittedName>
</protein>
<feature type="region of interest" description="Disordered" evidence="1">
    <location>
        <begin position="114"/>
        <end position="156"/>
    </location>
</feature>